<evidence type="ECO:0000259" key="1">
    <source>
        <dbReference type="SMART" id="SM00642"/>
    </source>
</evidence>
<dbReference type="GO" id="GO:0047470">
    <property type="term" value="F:(1,4)-alpha-D-glucan 1-alpha-D-glucosylmutase activity"/>
    <property type="evidence" value="ECO:0007669"/>
    <property type="project" value="UniProtKB-EC"/>
</dbReference>
<reference evidence="2" key="1">
    <citation type="submission" date="2023-05" db="EMBL/GenBank/DDBJ databases">
        <title>Genomic Catalog of Human Bladder Bacteria.</title>
        <authorList>
            <person name="Du J."/>
        </authorList>
    </citation>
    <scope>NUCLEOTIDE SEQUENCE</scope>
    <source>
        <strain evidence="2">UMB1304A</strain>
    </source>
</reference>
<dbReference type="EC" id="5.4.99.15" evidence="2"/>
<dbReference type="Gene3D" id="3.20.20.80">
    <property type="entry name" value="Glycosidases"/>
    <property type="match status" value="1"/>
</dbReference>
<dbReference type="RefSeq" id="WP_285321203.1">
    <property type="nucleotide sequence ID" value="NZ_JASPDQ010000002.1"/>
</dbReference>
<dbReference type="InterPro" id="IPR017853">
    <property type="entry name" value="GH"/>
</dbReference>
<dbReference type="PANTHER" id="PTHR10357">
    <property type="entry name" value="ALPHA-AMYLASE FAMILY MEMBER"/>
    <property type="match status" value="1"/>
</dbReference>
<dbReference type="InterPro" id="IPR013797">
    <property type="entry name" value="Maltooligo_trehalose_synth_4"/>
</dbReference>
<evidence type="ECO:0000313" key="2">
    <source>
        <dbReference type="EMBL" id="MDK8601036.1"/>
    </source>
</evidence>
<dbReference type="Gene3D" id="3.30.1590.10">
    <property type="entry name" value="Maltooligosyl trehalose synthase, domain 2"/>
    <property type="match status" value="1"/>
</dbReference>
<dbReference type="Gene3D" id="1.10.150.200">
    <property type="entry name" value="Maltooligosyl trehalose synthase, domain 3"/>
    <property type="match status" value="1"/>
</dbReference>
<organism evidence="2 3">
    <name type="scientific">Trueperella bernardiae</name>
    <dbReference type="NCBI Taxonomy" id="59561"/>
    <lineage>
        <taxon>Bacteria</taxon>
        <taxon>Bacillati</taxon>
        <taxon>Actinomycetota</taxon>
        <taxon>Actinomycetes</taxon>
        <taxon>Actinomycetales</taxon>
        <taxon>Actinomycetaceae</taxon>
        <taxon>Trueperella</taxon>
    </lineage>
</organism>
<accession>A0AAW6ZAI3</accession>
<keyword evidence="2" id="KW-0413">Isomerase</keyword>
<dbReference type="Pfam" id="PF00128">
    <property type="entry name" value="Alpha-amylase"/>
    <property type="match status" value="1"/>
</dbReference>
<feature type="domain" description="Glycosyl hydrolase family 13 catalytic" evidence="1">
    <location>
        <begin position="29"/>
        <end position="742"/>
    </location>
</feature>
<dbReference type="SMART" id="SM00642">
    <property type="entry name" value="Aamy"/>
    <property type="match status" value="1"/>
</dbReference>
<dbReference type="InterPro" id="IPR006047">
    <property type="entry name" value="GH13_cat_dom"/>
</dbReference>
<dbReference type="InterPro" id="IPR012767">
    <property type="entry name" value="Trehalose_TreY"/>
</dbReference>
<comment type="caution">
    <text evidence="2">The sequence shown here is derived from an EMBL/GenBank/DDBJ whole genome shotgun (WGS) entry which is preliminary data.</text>
</comment>
<dbReference type="NCBIfam" id="TIGR02401">
    <property type="entry name" value="trehalose_TreY"/>
    <property type="match status" value="1"/>
</dbReference>
<dbReference type="GO" id="GO:0005992">
    <property type="term" value="P:trehalose biosynthetic process"/>
    <property type="evidence" value="ECO:0007669"/>
    <property type="project" value="TreeGrafter"/>
</dbReference>
<name>A0AAW6ZAI3_9ACTO</name>
<dbReference type="Proteomes" id="UP001225576">
    <property type="component" value="Unassembled WGS sequence"/>
</dbReference>
<dbReference type="PANTHER" id="PTHR10357:SF216">
    <property type="entry name" value="MALTOOLIGOSYL TREHALOSE SYNTHASE-RELATED"/>
    <property type="match status" value="1"/>
</dbReference>
<gene>
    <name evidence="2" type="primary">treY</name>
    <name evidence="2" type="ORF">QP858_00965</name>
</gene>
<sequence length="835" mass="92734">MPVEDVVVRHHSHVPSKGRHQPVTSYRIQVSPDFDFAAVEAIVPYLASLGITDVFFSPILQAAPGSMHGYDVVDHERISADLGGIEAFRSVSRAIHDTGMHLIVDIVPNHMAVPTPLYRNRALWSALRDGEDSPYRTWFDISLSDSGDGLLMPVLGDRIGKVLATGEITIEKMVVPGFEEDGPTQVVCYYDHVFPVRRGTEALPLAELLDAQYYRLAHWRVANEEINYRRFFDVDTLAAIRVEDEGVFRQSHALLIELFEEGLIDAFRIDHPDGLADPRGYFRNLHEASGGAWSVAEKILEGEETLPTDWPAAGTTGYDTLQRLQGLFTAPEGLPALTQLYGEMSGSTDSVATVEVKAKRQIVATSLFAEVDRLASLLAAICHSDVRLRDHTFRSLRDVVVELVVHMDRYRAYVVPGERPDPEDERVLRAAAERAARNLDADRQESLDVVIDILLGNEIGSAGRTHESRRNEAIVRFQQVCGAVMAKGVEDTTFYRYTALTSANEVGGGPSHFTTTPDQFHDFQTRTHLTWPVTMSTLSTHDTKRCEDVRARIAPISQYAQEWIATLTQARDLVADERPADLDGQMENLLWQTLIGTWDGGPIEQRRLEDYLLKAAREQKSWTTWTEQNEAGEQGMLDYASAILSDDDALALLADFHELTRAATRTMILSQKAIQMTAIGVPDTYNGEEVTQTSLVDPDNRRPVDFTGLAKMLAKLDRDGLPSSPSLDQEKLWFTSRLARLRRELPELASAECGYQALPVSTGYALAFARTRADQAILATVAMRHVPEFAGEYTVVLPEGSWLNVLTGAELEGGTRDLAEVLGRFPAAVLEKIDA</sequence>
<protein>
    <submittedName>
        <fullName evidence="2">Malto-oligosyltrehalose synthase</fullName>
        <ecNumber evidence="2">5.4.99.15</ecNumber>
    </submittedName>
</protein>
<dbReference type="AlphaFoldDB" id="A0AAW6ZAI3"/>
<evidence type="ECO:0000313" key="3">
    <source>
        <dbReference type="Proteomes" id="UP001225576"/>
    </source>
</evidence>
<dbReference type="EMBL" id="JASPDQ010000002">
    <property type="protein sequence ID" value="MDK8601036.1"/>
    <property type="molecule type" value="Genomic_DNA"/>
</dbReference>
<proteinExistence type="predicted"/>
<dbReference type="SUPFAM" id="SSF51445">
    <property type="entry name" value="(Trans)glycosidases"/>
    <property type="match status" value="1"/>
</dbReference>
<dbReference type="GO" id="GO:0030980">
    <property type="term" value="P:alpha-glucan catabolic process"/>
    <property type="evidence" value="ECO:0007669"/>
    <property type="project" value="TreeGrafter"/>
</dbReference>
<dbReference type="CDD" id="cd11336">
    <property type="entry name" value="AmyAc_MTSase"/>
    <property type="match status" value="1"/>
</dbReference>
<dbReference type="Gene3D" id="1.10.10.470">
    <property type="entry name" value="Maltooligosyl trehalose synthase, domain 4"/>
    <property type="match status" value="1"/>
</dbReference>